<name>A0A2W2BFN3_9BACT</name>
<comment type="caution">
    <text evidence="1">The sequence shown here is derived from an EMBL/GenBank/DDBJ whole genome shotgun (WGS) entry which is preliminary data.</text>
</comment>
<accession>A0A2W2BFN3</accession>
<dbReference type="Proteomes" id="UP000248745">
    <property type="component" value="Unassembled WGS sequence"/>
</dbReference>
<organism evidence="1 2">
    <name type="scientific">Taibaiella soli</name>
    <dbReference type="NCBI Taxonomy" id="1649169"/>
    <lineage>
        <taxon>Bacteria</taxon>
        <taxon>Pseudomonadati</taxon>
        <taxon>Bacteroidota</taxon>
        <taxon>Chitinophagia</taxon>
        <taxon>Chitinophagales</taxon>
        <taxon>Chitinophagaceae</taxon>
        <taxon>Taibaiella</taxon>
    </lineage>
</organism>
<gene>
    <name evidence="1" type="ORF">DN068_15120</name>
</gene>
<proteinExistence type="predicted"/>
<evidence type="ECO:0000313" key="2">
    <source>
        <dbReference type="Proteomes" id="UP000248745"/>
    </source>
</evidence>
<sequence>MSVTARIFIWVSLLFFFAGFTTKSDAFAIAKRVHGHYQQLHSAKTSITHQSNAQVNIQSDDFSVQDADDVDSDDHNDDVFISAVLNYAATVFFQQHTQVAYLPAPPERPAFSFTIPRYILFHSLVIPPAV</sequence>
<dbReference type="RefSeq" id="WP_110999767.1">
    <property type="nucleotide sequence ID" value="NZ_QKTW01000019.1"/>
</dbReference>
<dbReference type="EMBL" id="QKTW01000019">
    <property type="protein sequence ID" value="PZF72256.1"/>
    <property type="molecule type" value="Genomic_DNA"/>
</dbReference>
<reference evidence="1 2" key="1">
    <citation type="submission" date="2018-06" db="EMBL/GenBank/DDBJ databases">
        <title>Mucibacter soli gen. nov., sp. nov., a new member of the family Chitinophagaceae producing mucin.</title>
        <authorList>
            <person name="Kim M.-K."/>
            <person name="Park S."/>
            <person name="Kim T.-S."/>
            <person name="Joung Y."/>
            <person name="Han J.-H."/>
            <person name="Kim S.B."/>
        </authorList>
    </citation>
    <scope>NUCLEOTIDE SEQUENCE [LARGE SCALE GENOMIC DNA]</scope>
    <source>
        <strain evidence="1 2">R1-15</strain>
    </source>
</reference>
<evidence type="ECO:0000313" key="1">
    <source>
        <dbReference type="EMBL" id="PZF72256.1"/>
    </source>
</evidence>
<dbReference type="AlphaFoldDB" id="A0A2W2BFN3"/>
<keyword evidence="2" id="KW-1185">Reference proteome</keyword>
<protein>
    <submittedName>
        <fullName evidence="1">Uncharacterized protein</fullName>
    </submittedName>
</protein>